<proteinExistence type="predicted"/>
<evidence type="ECO:0000313" key="2">
    <source>
        <dbReference type="Proteomes" id="UP001163603"/>
    </source>
</evidence>
<accession>A0ACC0XZP8</accession>
<protein>
    <submittedName>
        <fullName evidence="1">Uncharacterized protein</fullName>
    </submittedName>
</protein>
<organism evidence="1 2">
    <name type="scientific">Pistacia integerrima</name>
    <dbReference type="NCBI Taxonomy" id="434235"/>
    <lineage>
        <taxon>Eukaryota</taxon>
        <taxon>Viridiplantae</taxon>
        <taxon>Streptophyta</taxon>
        <taxon>Embryophyta</taxon>
        <taxon>Tracheophyta</taxon>
        <taxon>Spermatophyta</taxon>
        <taxon>Magnoliopsida</taxon>
        <taxon>eudicotyledons</taxon>
        <taxon>Gunneridae</taxon>
        <taxon>Pentapetalae</taxon>
        <taxon>rosids</taxon>
        <taxon>malvids</taxon>
        <taxon>Sapindales</taxon>
        <taxon>Anacardiaceae</taxon>
        <taxon>Pistacia</taxon>
    </lineage>
</organism>
<name>A0ACC0XZP8_9ROSI</name>
<reference evidence="2" key="1">
    <citation type="journal article" date="2023" name="G3 (Bethesda)">
        <title>Genome assembly and association tests identify interacting loci associated with vigor, precocity, and sex in interspecific pistachio rootstocks.</title>
        <authorList>
            <person name="Palmer W."/>
            <person name="Jacygrad E."/>
            <person name="Sagayaradj S."/>
            <person name="Cavanaugh K."/>
            <person name="Han R."/>
            <person name="Bertier L."/>
            <person name="Beede B."/>
            <person name="Kafkas S."/>
            <person name="Golino D."/>
            <person name="Preece J."/>
            <person name="Michelmore R."/>
        </authorList>
    </citation>
    <scope>NUCLEOTIDE SEQUENCE [LARGE SCALE GENOMIC DNA]</scope>
</reference>
<dbReference type="Proteomes" id="UP001163603">
    <property type="component" value="Chromosome 10"/>
</dbReference>
<comment type="caution">
    <text evidence="1">The sequence shown here is derived from an EMBL/GenBank/DDBJ whole genome shotgun (WGS) entry which is preliminary data.</text>
</comment>
<gene>
    <name evidence="1" type="ORF">Pint_08364</name>
</gene>
<keyword evidence="2" id="KW-1185">Reference proteome</keyword>
<sequence>MASFHSSHGLLLIVVLISSLQFNLKAEPVKELFPYHGGPLLSGNIPINLIWYGKFSLAQRAIVSDFIASLSKPTAEQPSVASWMNLTAKFYQVTTIPDSLVLSLGKEVLDENYSQGKSLTSAQLYELAKKGGEDNLINVLLTSADVTVEGFCQGRCGTHALVSRSMRMAIPRVNKWTNDCPLKAPNSDIGLDGMVINVASLLAGTVTNPFGNGFFQGPQEAPLEASTACPGVFGKGAYPGFAGTLLVDSKTGASYNANGISGKKYLLPAMIDPETSTCTTLV</sequence>
<dbReference type="EMBL" id="CM047745">
    <property type="protein sequence ID" value="KAJ0026200.1"/>
    <property type="molecule type" value="Genomic_DNA"/>
</dbReference>
<evidence type="ECO:0000313" key="1">
    <source>
        <dbReference type="EMBL" id="KAJ0026200.1"/>
    </source>
</evidence>